<reference evidence="2" key="1">
    <citation type="submission" date="2025-08" db="UniProtKB">
        <authorList>
            <consortium name="RefSeq"/>
        </authorList>
    </citation>
    <scope>IDENTIFICATION</scope>
</reference>
<keyword evidence="1" id="KW-1185">Reference proteome</keyword>
<evidence type="ECO:0000313" key="1">
    <source>
        <dbReference type="Proteomes" id="UP000694920"/>
    </source>
</evidence>
<name>A0AAJ7RE39_CEPCN</name>
<proteinExistence type="predicted"/>
<accession>A0AAJ7RE39</accession>
<dbReference type="Proteomes" id="UP000694920">
    <property type="component" value="Unplaced"/>
</dbReference>
<sequence>MDFFQSLKGKKNHTTNTTTNYHHVYHHYPMPVNIISDHPVKAPGKYDLDYWHDKQLKSMGWNDYEYQFVPDPEITVPSSSHGSSSLGYPENYPWKGNDDFYSHSNHHNMPKVSLDFPSHQEIMIHKKASDGEEKNHMLSTFLKKIQTVKNVDKHHDYDKCQDKVTKPIAGSNWNPVNTYMVYFHPEGSGHL</sequence>
<evidence type="ECO:0000313" key="2">
    <source>
        <dbReference type="RefSeq" id="XP_024939203.1"/>
    </source>
</evidence>
<dbReference type="AlphaFoldDB" id="A0AAJ7RE39"/>
<protein>
    <submittedName>
        <fullName evidence="2">Uncharacterized protein LOC107266072 isoform X2</fullName>
    </submittedName>
</protein>
<gene>
    <name evidence="2" type="primary">LOC107266072</name>
</gene>
<dbReference type="RefSeq" id="XP_024939203.1">
    <property type="nucleotide sequence ID" value="XM_025083435.1"/>
</dbReference>
<dbReference type="GeneID" id="107266072"/>
<organism evidence="1 2">
    <name type="scientific">Cephus cinctus</name>
    <name type="common">Wheat stem sawfly</name>
    <dbReference type="NCBI Taxonomy" id="211228"/>
    <lineage>
        <taxon>Eukaryota</taxon>
        <taxon>Metazoa</taxon>
        <taxon>Ecdysozoa</taxon>
        <taxon>Arthropoda</taxon>
        <taxon>Hexapoda</taxon>
        <taxon>Insecta</taxon>
        <taxon>Pterygota</taxon>
        <taxon>Neoptera</taxon>
        <taxon>Endopterygota</taxon>
        <taxon>Hymenoptera</taxon>
        <taxon>Cephoidea</taxon>
        <taxon>Cephidae</taxon>
        <taxon>Cephus</taxon>
    </lineage>
</organism>